<accession>A0A5C8NMQ3</accession>
<feature type="transmembrane region" description="Helical" evidence="1">
    <location>
        <begin position="62"/>
        <end position="95"/>
    </location>
</feature>
<keyword evidence="1" id="KW-0472">Membrane</keyword>
<feature type="transmembrane region" description="Helical" evidence="1">
    <location>
        <begin position="12"/>
        <end position="33"/>
    </location>
</feature>
<protein>
    <recommendedName>
        <fullName evidence="4">DUF4129 domain-containing protein</fullName>
    </recommendedName>
</protein>
<reference evidence="2 3" key="1">
    <citation type="submission" date="2019-06" db="EMBL/GenBank/DDBJ databases">
        <title>Cerasibacillus sp. nov., isolated from maize field.</title>
        <authorList>
            <person name="Lin S.-Y."/>
            <person name="Tsai C.-F."/>
            <person name="Young C.-C."/>
        </authorList>
    </citation>
    <scope>NUCLEOTIDE SEQUENCE [LARGE SCALE GENOMIC DNA]</scope>
    <source>
        <strain evidence="2 3">CC-CFT480</strain>
    </source>
</reference>
<dbReference type="EMBL" id="VDUW01000010">
    <property type="protein sequence ID" value="TXL61753.1"/>
    <property type="molecule type" value="Genomic_DNA"/>
</dbReference>
<proteinExistence type="predicted"/>
<feature type="transmembrane region" description="Helical" evidence="1">
    <location>
        <begin position="196"/>
        <end position="215"/>
    </location>
</feature>
<dbReference type="OrthoDB" id="2352496at2"/>
<comment type="caution">
    <text evidence="2">The sequence shown here is derived from an EMBL/GenBank/DDBJ whole genome shotgun (WGS) entry which is preliminary data.</text>
</comment>
<feature type="transmembrane region" description="Helical" evidence="1">
    <location>
        <begin position="115"/>
        <end position="138"/>
    </location>
</feature>
<evidence type="ECO:0000256" key="1">
    <source>
        <dbReference type="SAM" id="Phobius"/>
    </source>
</evidence>
<feature type="transmembrane region" description="Helical" evidence="1">
    <location>
        <begin position="167"/>
        <end position="189"/>
    </location>
</feature>
<gene>
    <name evidence="2" type="ORF">FHP05_12795</name>
</gene>
<evidence type="ECO:0008006" key="4">
    <source>
        <dbReference type="Google" id="ProtNLM"/>
    </source>
</evidence>
<feature type="transmembrane region" description="Helical" evidence="1">
    <location>
        <begin position="38"/>
        <end position="56"/>
    </location>
</feature>
<keyword evidence="3" id="KW-1185">Reference proteome</keyword>
<keyword evidence="1" id="KW-0812">Transmembrane</keyword>
<keyword evidence="1" id="KW-1133">Transmembrane helix</keyword>
<evidence type="ECO:0000313" key="3">
    <source>
        <dbReference type="Proteomes" id="UP000321574"/>
    </source>
</evidence>
<feature type="transmembrane region" description="Helical" evidence="1">
    <location>
        <begin position="257"/>
        <end position="275"/>
    </location>
</feature>
<name>A0A5C8NMQ3_9BACI</name>
<evidence type="ECO:0000313" key="2">
    <source>
        <dbReference type="EMBL" id="TXL61753.1"/>
    </source>
</evidence>
<organism evidence="2 3">
    <name type="scientific">Cerasibacillus terrae</name>
    <dbReference type="NCBI Taxonomy" id="2498845"/>
    <lineage>
        <taxon>Bacteria</taxon>
        <taxon>Bacillati</taxon>
        <taxon>Bacillota</taxon>
        <taxon>Bacilli</taxon>
        <taxon>Bacillales</taxon>
        <taxon>Bacillaceae</taxon>
        <taxon>Cerasibacillus</taxon>
    </lineage>
</organism>
<dbReference type="RefSeq" id="WP_147668850.1">
    <property type="nucleotide sequence ID" value="NZ_VDUW01000010.1"/>
</dbReference>
<dbReference type="Proteomes" id="UP000321574">
    <property type="component" value="Unassembled WGS sequence"/>
</dbReference>
<sequence>MQNKQLTITYGYYFYSEAIISFLIILPIINTFYQWKPYLLYLALAIVITVLFSLIHMRTKRYAIFMIAGVGILVLFSLCGFPFALSFLFTVLLTWRYIHIQNKKDIERDRLYVKLILLLSIFHILVYAENIVLIFPFLQLLLGITVQMIRDLITVEKKDRKRIDFRIWIYILLTFVIGAGGLLFVSNYIKTAFQTIWWILSSIIAFILSLPLYLLEFLNFDYHTDYEPPENQQIKEERMNEQQPAMDSSIIENNVDFFYWIIAILAFIAVTLLIVRHFKKKLPDRPEYVSHHNITYEHLLDKQKNRKGVFFSKRYFHAPNHPIRKLVHQFEKRAAKSGKERKPFETLEEWLTRIGFTTYLNTYQKVRYGNETVTEIEKRQLKNQLKKMSAQIENDNKPK</sequence>
<dbReference type="AlphaFoldDB" id="A0A5C8NMQ3"/>